<feature type="compositionally biased region" description="Polar residues" evidence="4">
    <location>
        <begin position="1"/>
        <end position="11"/>
    </location>
</feature>
<dbReference type="AlphaFoldDB" id="A0A0K9XBH3"/>
<dbReference type="Proteomes" id="UP000037288">
    <property type="component" value="Unassembled WGS sequence"/>
</dbReference>
<dbReference type="Pfam" id="PF07732">
    <property type="entry name" value="Cu-oxidase_3"/>
    <property type="match status" value="2"/>
</dbReference>
<keyword evidence="8" id="KW-1185">Reference proteome</keyword>
<gene>
    <name evidence="7" type="ORF">AC230_21765</name>
</gene>
<evidence type="ECO:0000256" key="4">
    <source>
        <dbReference type="SAM" id="MobiDB-lite"/>
    </source>
</evidence>
<dbReference type="InterPro" id="IPR008972">
    <property type="entry name" value="Cupredoxin"/>
</dbReference>
<feature type="domain" description="Plastocyanin-like" evidence="6">
    <location>
        <begin position="133"/>
        <end position="202"/>
    </location>
</feature>
<evidence type="ECO:0000256" key="3">
    <source>
        <dbReference type="ARBA" id="ARBA00023002"/>
    </source>
</evidence>
<evidence type="ECO:0000313" key="8">
    <source>
        <dbReference type="Proteomes" id="UP000037288"/>
    </source>
</evidence>
<dbReference type="PATRIC" id="fig|1678637.3.peg.4667"/>
<dbReference type="Pfam" id="PF07731">
    <property type="entry name" value="Cu-oxidase_2"/>
    <property type="match status" value="1"/>
</dbReference>
<reference evidence="8" key="1">
    <citation type="submission" date="2015-07" db="EMBL/GenBank/DDBJ databases">
        <title>Draft genome sequence of Streptomyces sp. CMAA 1322, a bacterium isolated from Caatinga biome, from dry forest semiarid of Brazil.</title>
        <authorList>
            <person name="Santos S.N."/>
            <person name="Gacesa R."/>
            <person name="Taketani R.G."/>
            <person name="Long P.F."/>
            <person name="Melo I.S."/>
        </authorList>
    </citation>
    <scope>NUCLEOTIDE SEQUENCE [LARGE SCALE GENOMIC DNA]</scope>
    <source>
        <strain evidence="8">CMAA 1322</strain>
    </source>
</reference>
<dbReference type="CDD" id="cd13844">
    <property type="entry name" value="CuRO_1_BOD_CotA_like"/>
    <property type="match status" value="1"/>
</dbReference>
<comment type="similarity">
    <text evidence="1">Belongs to the multicopper oxidase family.</text>
</comment>
<evidence type="ECO:0000256" key="1">
    <source>
        <dbReference type="ARBA" id="ARBA00010609"/>
    </source>
</evidence>
<dbReference type="GO" id="GO:0016491">
    <property type="term" value="F:oxidoreductase activity"/>
    <property type="evidence" value="ECO:0007669"/>
    <property type="project" value="UniProtKB-KW"/>
</dbReference>
<dbReference type="PROSITE" id="PS00080">
    <property type="entry name" value="MULTICOPPER_OXIDASE2"/>
    <property type="match status" value="1"/>
</dbReference>
<dbReference type="OrthoDB" id="345021at2"/>
<evidence type="ECO:0000256" key="2">
    <source>
        <dbReference type="ARBA" id="ARBA00022723"/>
    </source>
</evidence>
<evidence type="ECO:0000313" key="7">
    <source>
        <dbReference type="EMBL" id="KNB50568.1"/>
    </source>
</evidence>
<dbReference type="GO" id="GO:0005507">
    <property type="term" value="F:copper ion binding"/>
    <property type="evidence" value="ECO:0007669"/>
    <property type="project" value="InterPro"/>
</dbReference>
<name>A0A0K9XBH3_9ACTN</name>
<proteinExistence type="inferred from homology"/>
<dbReference type="EMBL" id="LFXA01000014">
    <property type="protein sequence ID" value="KNB50568.1"/>
    <property type="molecule type" value="Genomic_DNA"/>
</dbReference>
<dbReference type="InterPro" id="IPR002355">
    <property type="entry name" value="Cu_oxidase_Cu_BS"/>
</dbReference>
<dbReference type="InterPro" id="IPR011706">
    <property type="entry name" value="Cu-oxidase_C"/>
</dbReference>
<dbReference type="RefSeq" id="WP_049717971.1">
    <property type="nucleotide sequence ID" value="NZ_LFXA01000014.1"/>
</dbReference>
<feature type="domain" description="Plastocyanin-like" evidence="6">
    <location>
        <begin position="60"/>
        <end position="91"/>
    </location>
</feature>
<keyword evidence="2" id="KW-0479">Metal-binding</keyword>
<keyword evidence="3" id="KW-0560">Oxidoreductase</keyword>
<dbReference type="Gene3D" id="2.60.40.420">
    <property type="entry name" value="Cupredoxins - blue copper proteins"/>
    <property type="match status" value="3"/>
</dbReference>
<dbReference type="PANTHER" id="PTHR48267">
    <property type="entry name" value="CUPREDOXIN SUPERFAMILY PROTEIN"/>
    <property type="match status" value="1"/>
</dbReference>
<organism evidence="7 8">
    <name type="scientific">Streptomyces caatingaensis</name>
    <dbReference type="NCBI Taxonomy" id="1678637"/>
    <lineage>
        <taxon>Bacteria</taxon>
        <taxon>Bacillati</taxon>
        <taxon>Actinomycetota</taxon>
        <taxon>Actinomycetes</taxon>
        <taxon>Kitasatosporales</taxon>
        <taxon>Streptomycetaceae</taxon>
        <taxon>Streptomyces</taxon>
    </lineage>
</organism>
<sequence>MSETATVTGQPRTPAAVPTPHLDPLFVPPVLRPGEQGVGTELEIQLREALKTVHSELPPTLVWCYEGQFPGPTIEVRRGRRIRVAWTNGIAGRMPVTAVEVPFVPGTGAVQATTRPGREGATPVRAVAGLPAWTVTHVHGAVTGGGNDGWTENAVPYRDTQLAEYPNAHRATAWWYHDHAMNITRWNVFAGLAGMYLVRDDEEDALGLPSGPYEIPLIVADRNFDTDEHGRLTGDLLHKTLDQGPDPETGRHVTFPFTGPYTLVNGVLWPHLDVEPRWYRFRLLNASNARTYDLALIDEHDRLLPGAVQQIGSDGGLLPHPVPVDFGPGRPRLTVAPAERLDLLVDFRALRGTRPRLVNVATAPPGRPDPVNDLPFPQVMEFRVGKEAVADPFRPPRVLSPSFRRVEVGEHDRRRLVVITEPGTKGGGGHPELWEMEEAADGSVPVPSDGVVQLRGKDGALRTYRRTARAFDDALGFTVAHGDLEAWDLLNISRFTHPVHIHLADFQLLARQPVDSAGFDLALGGTRAPVTVDTARPVPVGPEEQGWKDVFRVPGGQLVTVAGRFTGGHGRFVYHCHLLEHEDLGMMRPFVVMPPEVLALGHHAPGQHHGH</sequence>
<comment type="caution">
    <text evidence="7">The sequence shown here is derived from an EMBL/GenBank/DDBJ whole genome shotgun (WGS) entry which is preliminary data.</text>
</comment>
<dbReference type="STRING" id="1678637.AC230_21765"/>
<evidence type="ECO:0000259" key="6">
    <source>
        <dbReference type="Pfam" id="PF07732"/>
    </source>
</evidence>
<dbReference type="SUPFAM" id="SSF49503">
    <property type="entry name" value="Cupredoxins"/>
    <property type="match status" value="3"/>
</dbReference>
<protein>
    <submittedName>
        <fullName evidence="7">Phenoxazinone synthase</fullName>
    </submittedName>
</protein>
<evidence type="ECO:0000259" key="5">
    <source>
        <dbReference type="Pfam" id="PF07731"/>
    </source>
</evidence>
<dbReference type="PANTHER" id="PTHR48267:SF1">
    <property type="entry name" value="BILIRUBIN OXIDASE"/>
    <property type="match status" value="1"/>
</dbReference>
<feature type="region of interest" description="Disordered" evidence="4">
    <location>
        <begin position="1"/>
        <end position="21"/>
    </location>
</feature>
<accession>A0A0K9XBH3</accession>
<dbReference type="InterPro" id="IPR045087">
    <property type="entry name" value="Cu-oxidase_fam"/>
</dbReference>
<feature type="domain" description="Plastocyanin-like" evidence="5">
    <location>
        <begin position="467"/>
        <end position="594"/>
    </location>
</feature>
<dbReference type="InterPro" id="IPR011707">
    <property type="entry name" value="Cu-oxidase-like_N"/>
</dbReference>